<evidence type="ECO:0000256" key="3">
    <source>
        <dbReference type="ARBA" id="ARBA00023004"/>
    </source>
</evidence>
<dbReference type="SFLD" id="SFLDG01067">
    <property type="entry name" value="SPASM/twitch_domain_containing"/>
    <property type="match status" value="1"/>
</dbReference>
<keyword evidence="1" id="KW-0949">S-adenosyl-L-methionine</keyword>
<organism evidence="6">
    <name type="scientific">Streptomyces sp. Y1</name>
    <dbReference type="NCBI Taxonomy" id="3238634"/>
    <lineage>
        <taxon>Bacteria</taxon>
        <taxon>Bacillati</taxon>
        <taxon>Actinomycetota</taxon>
        <taxon>Actinomycetes</taxon>
        <taxon>Kitasatosporales</taxon>
        <taxon>Streptomycetaceae</taxon>
        <taxon>Streptomyces</taxon>
    </lineage>
</organism>
<dbReference type="SUPFAM" id="SSF102114">
    <property type="entry name" value="Radical SAM enzymes"/>
    <property type="match status" value="1"/>
</dbReference>
<evidence type="ECO:0000259" key="5">
    <source>
        <dbReference type="PROSITE" id="PS51918"/>
    </source>
</evidence>
<protein>
    <submittedName>
        <fullName evidence="6">Radical SAM protein</fullName>
    </submittedName>
</protein>
<dbReference type="Gene3D" id="3.20.20.70">
    <property type="entry name" value="Aldolase class I"/>
    <property type="match status" value="1"/>
</dbReference>
<evidence type="ECO:0000313" key="6">
    <source>
        <dbReference type="EMBL" id="XDQ81837.1"/>
    </source>
</evidence>
<dbReference type="InterPro" id="IPR007197">
    <property type="entry name" value="rSAM"/>
</dbReference>
<gene>
    <name evidence="6" type="ORF">AB2U05_26855</name>
</gene>
<sequence>MIDDCGLACTFCHNEGTPVTADNRGRAPLPFVAGPGGTGRVSIYTETNGVDFLAVKMAPDVHFRRAVRTVARAFGANEVHLTGGEPTLHTEVAALVSALTGMGLSVGMTSNGERGRQVMAECSAAGLNRVNVSVFGTTAEELRVVQSERFRSAGLAETKIRAAEQTIRAAVSNGVKVSVNIVVPGMAHVDRVVNLVESYGQFADVRMLTSIQDGPESAVAISEVLARVGAEPVLRTFTAGTSDERTTRQPGGLRQAAAAGAAPGHLCVVPLQQRHGLPGGLLRRPPVPHR</sequence>
<reference evidence="6" key="1">
    <citation type="submission" date="2024-07" db="EMBL/GenBank/DDBJ databases">
        <authorList>
            <person name="Yu S.T."/>
        </authorList>
    </citation>
    <scope>NUCLEOTIDE SEQUENCE</scope>
    <source>
        <strain evidence="6">Y1</strain>
    </source>
</reference>
<evidence type="ECO:0000256" key="2">
    <source>
        <dbReference type="ARBA" id="ARBA00022723"/>
    </source>
</evidence>
<dbReference type="Pfam" id="PF04055">
    <property type="entry name" value="Radical_SAM"/>
    <property type="match status" value="1"/>
</dbReference>
<keyword evidence="2" id="KW-0479">Metal-binding</keyword>
<dbReference type="PANTHER" id="PTHR11228">
    <property type="entry name" value="RADICAL SAM DOMAIN PROTEIN"/>
    <property type="match status" value="1"/>
</dbReference>
<dbReference type="InterPro" id="IPR050377">
    <property type="entry name" value="Radical_SAM_PqqE_MftC-like"/>
</dbReference>
<dbReference type="EMBL" id="CP163445">
    <property type="protein sequence ID" value="XDQ81837.1"/>
    <property type="molecule type" value="Genomic_DNA"/>
</dbReference>
<dbReference type="InterPro" id="IPR013785">
    <property type="entry name" value="Aldolase_TIM"/>
</dbReference>
<dbReference type="PROSITE" id="PS51918">
    <property type="entry name" value="RADICAL_SAM"/>
    <property type="match status" value="1"/>
</dbReference>
<evidence type="ECO:0000256" key="4">
    <source>
        <dbReference type="ARBA" id="ARBA00023014"/>
    </source>
</evidence>
<dbReference type="PANTHER" id="PTHR11228:SF7">
    <property type="entry name" value="PQQA PEPTIDE CYCLASE"/>
    <property type="match status" value="1"/>
</dbReference>
<dbReference type="InterPro" id="IPR058240">
    <property type="entry name" value="rSAM_sf"/>
</dbReference>
<dbReference type="GO" id="GO:0051536">
    <property type="term" value="F:iron-sulfur cluster binding"/>
    <property type="evidence" value="ECO:0007669"/>
    <property type="project" value="UniProtKB-KW"/>
</dbReference>
<name>A0AB39TRM1_9ACTN</name>
<dbReference type="RefSeq" id="WP_369184481.1">
    <property type="nucleotide sequence ID" value="NZ_CP163445.1"/>
</dbReference>
<dbReference type="CDD" id="cd01335">
    <property type="entry name" value="Radical_SAM"/>
    <property type="match status" value="1"/>
</dbReference>
<evidence type="ECO:0000256" key="1">
    <source>
        <dbReference type="ARBA" id="ARBA00022691"/>
    </source>
</evidence>
<dbReference type="SFLD" id="SFLDS00029">
    <property type="entry name" value="Radical_SAM"/>
    <property type="match status" value="1"/>
</dbReference>
<feature type="domain" description="Radical SAM core" evidence="5">
    <location>
        <begin position="1"/>
        <end position="242"/>
    </location>
</feature>
<accession>A0AB39TRM1</accession>
<dbReference type="GO" id="GO:0046872">
    <property type="term" value="F:metal ion binding"/>
    <property type="evidence" value="ECO:0007669"/>
    <property type="project" value="UniProtKB-KW"/>
</dbReference>
<dbReference type="AlphaFoldDB" id="A0AB39TRM1"/>
<keyword evidence="4" id="KW-0411">Iron-sulfur</keyword>
<proteinExistence type="predicted"/>
<dbReference type="GO" id="GO:0003824">
    <property type="term" value="F:catalytic activity"/>
    <property type="evidence" value="ECO:0007669"/>
    <property type="project" value="InterPro"/>
</dbReference>
<keyword evidence="3" id="KW-0408">Iron</keyword>